<evidence type="ECO:0000313" key="3">
    <source>
        <dbReference type="EnsemblMetazoa" id="ISCW008459-PA"/>
    </source>
</evidence>
<feature type="region of interest" description="Disordered" evidence="1">
    <location>
        <begin position="1"/>
        <end position="114"/>
    </location>
</feature>
<evidence type="ECO:0000313" key="4">
    <source>
        <dbReference type="Proteomes" id="UP000001555"/>
    </source>
</evidence>
<feature type="non-terminal residue" evidence="2">
    <location>
        <position position="1"/>
    </location>
</feature>
<dbReference type="EMBL" id="DS803087">
    <property type="protein sequence ID" value="EEC10744.1"/>
    <property type="molecule type" value="Genomic_DNA"/>
</dbReference>
<dbReference type="HOGENOM" id="CLU_2127232_0_0_1"/>
<reference evidence="3" key="2">
    <citation type="submission" date="2020-05" db="UniProtKB">
        <authorList>
            <consortium name="EnsemblMetazoa"/>
        </authorList>
    </citation>
    <scope>IDENTIFICATION</scope>
    <source>
        <strain evidence="3">wikel</strain>
    </source>
</reference>
<dbReference type="InParanoid" id="B7PVX3"/>
<reference evidence="2 4" key="1">
    <citation type="submission" date="2008-03" db="EMBL/GenBank/DDBJ databases">
        <title>Annotation of Ixodes scapularis.</title>
        <authorList>
            <consortium name="Ixodes scapularis Genome Project Consortium"/>
            <person name="Caler E."/>
            <person name="Hannick L.I."/>
            <person name="Bidwell S."/>
            <person name="Joardar V."/>
            <person name="Thiagarajan M."/>
            <person name="Amedeo P."/>
            <person name="Galinsky K.J."/>
            <person name="Schobel S."/>
            <person name="Inman J."/>
            <person name="Hostetler J."/>
            <person name="Miller J."/>
            <person name="Hammond M."/>
            <person name="Megy K."/>
            <person name="Lawson D."/>
            <person name="Kodira C."/>
            <person name="Sutton G."/>
            <person name="Meyer J."/>
            <person name="Hill C.A."/>
            <person name="Birren B."/>
            <person name="Nene V."/>
            <person name="Collins F."/>
            <person name="Alarcon-Chaidez F."/>
            <person name="Wikel S."/>
            <person name="Strausberg R."/>
        </authorList>
    </citation>
    <scope>NUCLEOTIDE SEQUENCE [LARGE SCALE GENOMIC DNA]</scope>
    <source>
        <strain evidence="4">Wikel</strain>
        <strain evidence="2">Wikel colony</strain>
    </source>
</reference>
<evidence type="ECO:0000256" key="1">
    <source>
        <dbReference type="SAM" id="MobiDB-lite"/>
    </source>
</evidence>
<name>B7PVX3_IXOSC</name>
<dbReference type="EMBL" id="ABJB010564482">
    <property type="status" value="NOT_ANNOTATED_CDS"/>
    <property type="molecule type" value="Genomic_DNA"/>
</dbReference>
<dbReference type="EnsemblMetazoa" id="ISCW008459-RA">
    <property type="protein sequence ID" value="ISCW008459-PA"/>
    <property type="gene ID" value="ISCW008459"/>
</dbReference>
<proteinExistence type="predicted"/>
<dbReference type="PaxDb" id="6945-B7PVX3"/>
<dbReference type="AlphaFoldDB" id="B7PVX3"/>
<feature type="compositionally biased region" description="Polar residues" evidence="1">
    <location>
        <begin position="57"/>
        <end position="75"/>
    </location>
</feature>
<protein>
    <submittedName>
        <fullName evidence="2 3">Uncharacterized protein</fullName>
    </submittedName>
</protein>
<gene>
    <name evidence="2" type="ORF">IscW_ISCW008459</name>
</gene>
<evidence type="ECO:0000313" key="2">
    <source>
        <dbReference type="EMBL" id="EEC10744.1"/>
    </source>
</evidence>
<accession>B7PVX3</accession>
<dbReference type="VEuPathDB" id="VectorBase:ISCW008459"/>
<feature type="non-terminal residue" evidence="2">
    <location>
        <position position="114"/>
    </location>
</feature>
<organism>
    <name type="scientific">Ixodes scapularis</name>
    <name type="common">Black-legged tick</name>
    <name type="synonym">Deer tick</name>
    <dbReference type="NCBI Taxonomy" id="6945"/>
    <lineage>
        <taxon>Eukaryota</taxon>
        <taxon>Metazoa</taxon>
        <taxon>Ecdysozoa</taxon>
        <taxon>Arthropoda</taxon>
        <taxon>Chelicerata</taxon>
        <taxon>Arachnida</taxon>
        <taxon>Acari</taxon>
        <taxon>Parasitiformes</taxon>
        <taxon>Ixodida</taxon>
        <taxon>Ixodoidea</taxon>
        <taxon>Ixodidae</taxon>
        <taxon>Ixodinae</taxon>
        <taxon>Ixodes</taxon>
    </lineage>
</organism>
<dbReference type="Proteomes" id="UP000001555">
    <property type="component" value="Unassembled WGS sequence"/>
</dbReference>
<keyword evidence="4" id="KW-1185">Reference proteome</keyword>
<dbReference type="VEuPathDB" id="VectorBase:ISCI008459"/>
<feature type="compositionally biased region" description="Basic and acidic residues" evidence="1">
    <location>
        <begin position="105"/>
        <end position="114"/>
    </location>
</feature>
<sequence length="114" mass="13014">SKTRTHAPSGVSRSRERPRRKRSKDRDGRVDTPILKSPNRRGRPRSQTAPARDGYLQSVSPYDGSQRTLPTNEANPGTLRPSRDTPDDCCEQRWAPSHVVRAKRRIDGSRRPRM</sequence>